<dbReference type="InterPro" id="IPR059100">
    <property type="entry name" value="TSP3_bac"/>
</dbReference>
<gene>
    <name evidence="7" type="ORF">C3L50_14405</name>
</gene>
<keyword evidence="2" id="KW-0964">Secreted</keyword>
<feature type="transmembrane region" description="Helical" evidence="6">
    <location>
        <begin position="21"/>
        <end position="38"/>
    </location>
</feature>
<name>A0A2S5A4K1_9FLAO</name>
<feature type="region of interest" description="Disordered" evidence="5">
    <location>
        <begin position="729"/>
        <end position="771"/>
    </location>
</feature>
<protein>
    <recommendedName>
        <fullName evidence="9">Ig-like domain-containing protein</fullName>
    </recommendedName>
</protein>
<evidence type="ECO:0000256" key="1">
    <source>
        <dbReference type="ARBA" id="ARBA00004613"/>
    </source>
</evidence>
<sequence length="1018" mass="103771">MKLSKKTQIISHCLKKSLQTFGFYLTSLLMLGVLLFSSEIKAQGVSLTFSSGYLGTQKSATQNTSSIKNLSSVGIARVSFRQPQSTGQFGGTQGNDLSGILDVIMQDGTKYSLAGALNFRETTGSKVEVFGFIFDVNVNQTLYNNSIAKYTIIGGSVGNTSTSLGLKAYASTFTFSDGTDRSGNAATNGLLDALNAELANSPQPSSIAVNSANVIEGNPIVYTVNLTSPTTTGNPQTFSFSYDGTSTNGLDYNSLLVFSNGVINNGDGTITIPGGIGSFTVTVSTIDDSNIENVETLTLYIGSKSAIVNLLDNDNTALDAAMSKTDVTCFGGSNGTASVTASGGTPSYTYSWSPSGGTNAIATGLAAGSYTVTITDANSSSILKTFTITQPSVAVSGTSVVTNVSCNGGSNGAINLTPTGGVGPYTFNWGGGITTEDRTGLTAGSYTCTITDANGCTGTVNVNVTQPSALSLTISSQTNIACFGGSTGSATISATGGTATYTYSWSPSGGSAATATGLAANTYTVTVTDANTCVATKMVTITQPTASLVLATSSKIEASCSSNTGSVTAGTVTNSVGTLTYSWKNASNIVVGTTATVSNLLAGTYTVTVTDNCSSQSNSVTLTVNWNDLDCDGDGVTNGKEVTDSTDPNDLCSFKLASQTLAPSSAWNSADCDGDGVSNAQEKLDGTNPLNPDTDGDGVTDGKEKSDGTNALDPCKFILASQTLAPSSAWNSADCDGDGVSNAQEKLDGTNPLNPDTDGDGVTDGKEKSDGTNALDPCKFILASQTLTPSSAWNTADCDGDGVTNAQEKLDGTNPLNPDTDGDGVTDGKEKSDGTNALDPCKFILASQTLTPSSAWNTADCDGDGVTNAQEKLDGTNPLNPDTDGDGVTDGKEKSDGTNALDPCKFILASQTLTPSSAWNTADCDGDGVTNAQEKLDGTNPLNPDTDGDGVTDGKEKSDGTDPKDPCKFVLASQTLAPSSAWNTADCDGDGVTNAQEKLDGTNPLNPDTDGDGVTDGK</sequence>
<organism evidence="7 8">
    <name type="scientific">Flavobacterium alvei</name>
    <dbReference type="NCBI Taxonomy" id="2080416"/>
    <lineage>
        <taxon>Bacteria</taxon>
        <taxon>Pseudomonadati</taxon>
        <taxon>Bacteroidota</taxon>
        <taxon>Flavobacteriia</taxon>
        <taxon>Flavobacteriales</taxon>
        <taxon>Flavobacteriaceae</taxon>
        <taxon>Flavobacterium</taxon>
    </lineage>
</organism>
<proteinExistence type="predicted"/>
<evidence type="ECO:0000256" key="4">
    <source>
        <dbReference type="ARBA" id="ARBA00022837"/>
    </source>
</evidence>
<evidence type="ECO:0000256" key="5">
    <source>
        <dbReference type="SAM" id="MobiDB-lite"/>
    </source>
</evidence>
<dbReference type="EMBL" id="PQVG01000009">
    <property type="protein sequence ID" value="POY37217.1"/>
    <property type="molecule type" value="Genomic_DNA"/>
</dbReference>
<dbReference type="AlphaFoldDB" id="A0A2S5A4K1"/>
<keyword evidence="6" id="KW-0812">Transmembrane</keyword>
<evidence type="ECO:0000313" key="8">
    <source>
        <dbReference type="Proteomes" id="UP000237310"/>
    </source>
</evidence>
<dbReference type="PANTHER" id="PTHR37467">
    <property type="entry name" value="EXPORTED CALCIUM-BINDING GLYCOPROTEIN-RELATED"/>
    <property type="match status" value="1"/>
</dbReference>
<dbReference type="Gene3D" id="2.60.40.2030">
    <property type="match status" value="1"/>
</dbReference>
<reference evidence="7 8" key="1">
    <citation type="submission" date="2018-01" db="EMBL/GenBank/DDBJ databases">
        <authorList>
            <person name="Gaut B.S."/>
            <person name="Morton B.R."/>
            <person name="Clegg M.T."/>
            <person name="Duvall M.R."/>
        </authorList>
    </citation>
    <scope>NUCLEOTIDE SEQUENCE [LARGE SCALE GENOMIC DNA]</scope>
    <source>
        <strain evidence="7 8">HR-AY</strain>
    </source>
</reference>
<dbReference type="InterPro" id="IPR053180">
    <property type="entry name" value="Ca-binding_acidic-repeat"/>
</dbReference>
<dbReference type="GO" id="GO:0005509">
    <property type="term" value="F:calcium ion binding"/>
    <property type="evidence" value="ECO:0007669"/>
    <property type="project" value="InterPro"/>
</dbReference>
<dbReference type="InterPro" id="IPR038081">
    <property type="entry name" value="CalX-like_sf"/>
</dbReference>
<evidence type="ECO:0000313" key="7">
    <source>
        <dbReference type="EMBL" id="POY37217.1"/>
    </source>
</evidence>
<keyword evidence="8" id="KW-1185">Reference proteome</keyword>
<accession>A0A2S5A4K1</accession>
<comment type="subcellular location">
    <subcellularLocation>
        <location evidence="1">Secreted</location>
    </subcellularLocation>
</comment>
<feature type="compositionally biased region" description="Polar residues" evidence="5">
    <location>
        <begin position="972"/>
        <end position="983"/>
    </location>
</feature>
<dbReference type="InterPro" id="IPR028974">
    <property type="entry name" value="TSP_type-3_rpt"/>
</dbReference>
<evidence type="ECO:0000256" key="6">
    <source>
        <dbReference type="SAM" id="Phobius"/>
    </source>
</evidence>
<feature type="compositionally biased region" description="Basic and acidic residues" evidence="5">
    <location>
        <begin position="952"/>
        <end position="967"/>
    </location>
</feature>
<keyword evidence="6" id="KW-0472">Membrane</keyword>
<dbReference type="PANTHER" id="PTHR37467:SF1">
    <property type="entry name" value="EXPORTED CALCIUM-BINDING GLYCOPROTEIN"/>
    <property type="match status" value="1"/>
</dbReference>
<keyword evidence="3" id="KW-0732">Signal</keyword>
<dbReference type="Proteomes" id="UP000237310">
    <property type="component" value="Unassembled WGS sequence"/>
</dbReference>
<dbReference type="Pfam" id="PF18884">
    <property type="entry name" value="TSP3_bac"/>
    <property type="match status" value="12"/>
</dbReference>
<comment type="caution">
    <text evidence="7">The sequence shown here is derived from an EMBL/GenBank/DDBJ whole genome shotgun (WGS) entry which is preliminary data.</text>
</comment>
<evidence type="ECO:0008006" key="9">
    <source>
        <dbReference type="Google" id="ProtNLM"/>
    </source>
</evidence>
<feature type="region of interest" description="Disordered" evidence="5">
    <location>
        <begin position="867"/>
        <end position="899"/>
    </location>
</feature>
<dbReference type="SUPFAM" id="SSF141072">
    <property type="entry name" value="CalX-like"/>
    <property type="match status" value="1"/>
</dbReference>
<feature type="region of interest" description="Disordered" evidence="5">
    <location>
        <begin position="929"/>
        <end position="1018"/>
    </location>
</feature>
<evidence type="ECO:0000256" key="2">
    <source>
        <dbReference type="ARBA" id="ARBA00022525"/>
    </source>
</evidence>
<dbReference type="Gene3D" id="2.60.40.740">
    <property type="match status" value="3"/>
</dbReference>
<keyword evidence="4" id="KW-0106">Calcium</keyword>
<dbReference type="Gene3D" id="4.10.1080.10">
    <property type="entry name" value="TSP type-3 repeat"/>
    <property type="match status" value="1"/>
</dbReference>
<dbReference type="Pfam" id="PF13573">
    <property type="entry name" value="SprB"/>
    <property type="match status" value="3"/>
</dbReference>
<feature type="compositionally biased region" description="Acidic residues" evidence="5">
    <location>
        <begin position="1009"/>
        <end position="1018"/>
    </location>
</feature>
<evidence type="ECO:0000256" key="3">
    <source>
        <dbReference type="ARBA" id="ARBA00022729"/>
    </source>
</evidence>
<dbReference type="InterPro" id="IPR025667">
    <property type="entry name" value="SprB_repeat"/>
</dbReference>
<keyword evidence="6" id="KW-1133">Transmembrane helix</keyword>
<feature type="region of interest" description="Disordered" evidence="5">
    <location>
        <begin position="804"/>
        <end position="833"/>
    </location>
</feature>
<feature type="region of interest" description="Disordered" evidence="5">
    <location>
        <begin position="665"/>
        <end position="707"/>
    </location>
</feature>
<feature type="non-terminal residue" evidence="7">
    <location>
        <position position="1018"/>
    </location>
</feature>